<dbReference type="Proteomes" id="UP001302265">
    <property type="component" value="Segment"/>
</dbReference>
<sequence>MAASEGIDPTLPPSLVWQAAVLKRERRREELVSLSLSICAGIGINLGGGDTSRVLRPFFTEREWADMERRAEEERQLMAQRQQIAKLMRLSHGR</sequence>
<evidence type="ECO:0000313" key="1">
    <source>
        <dbReference type="EMBL" id="DBA35351.1"/>
    </source>
</evidence>
<gene>
    <name evidence="1" type="ORF">vir215_00049</name>
</gene>
<dbReference type="EMBL" id="BK063676">
    <property type="protein sequence ID" value="DBA35351.1"/>
    <property type="molecule type" value="Genomic_DNA"/>
</dbReference>
<name>A0AA86Y9J5_9CAUD</name>
<accession>A0AA86Y9J5</accession>
<keyword evidence="2" id="KW-1185">Reference proteome</keyword>
<protein>
    <submittedName>
        <fullName evidence="1">Uncharacterized protein</fullName>
    </submittedName>
</protein>
<organism evidence="1 2">
    <name type="scientific">Caudoviricetes sp. vir215</name>
    <dbReference type="NCBI Taxonomy" id="3068354"/>
    <lineage>
        <taxon>Viruses</taxon>
        <taxon>Duplodnaviria</taxon>
        <taxon>Heunggongvirae</taxon>
        <taxon>Uroviricota</taxon>
        <taxon>Caudoviricetes</taxon>
    </lineage>
</organism>
<proteinExistence type="predicted"/>
<evidence type="ECO:0000313" key="2">
    <source>
        <dbReference type="Proteomes" id="UP001302265"/>
    </source>
</evidence>
<reference evidence="1 2" key="1">
    <citation type="journal article" date="2023" name="Nat. Microbiol.">
        <title>A compendium of viruses from methanogenic archaea reveals their diversity and adaptations to the gut environment.</title>
        <authorList>
            <person name="Medvedeva S."/>
            <person name="Borrel G."/>
            <person name="Krupovic M."/>
            <person name="Gribaldo S."/>
        </authorList>
    </citation>
    <scope>NUCLEOTIDE SEQUENCE [LARGE SCALE GENOMIC DNA]</scope>
</reference>
<dbReference type="RefSeq" id="YP_011108904.1">
    <property type="nucleotide sequence ID" value="NC_092586.1"/>
</dbReference>
<dbReference type="GeneID" id="98835812"/>